<dbReference type="GO" id="GO:0032259">
    <property type="term" value="P:methylation"/>
    <property type="evidence" value="ECO:0007669"/>
    <property type="project" value="UniProtKB-KW"/>
</dbReference>
<feature type="domain" description="Methyltransferase" evidence="1">
    <location>
        <begin position="65"/>
        <end position="163"/>
    </location>
</feature>
<protein>
    <submittedName>
        <fullName evidence="2">Methyltransferase domain-containing protein</fullName>
    </submittedName>
</protein>
<organism evidence="2 3">
    <name type="scientific">Winogradskyella marina</name>
    <dbReference type="NCBI Taxonomy" id="2785530"/>
    <lineage>
        <taxon>Bacteria</taxon>
        <taxon>Pseudomonadati</taxon>
        <taxon>Bacteroidota</taxon>
        <taxon>Flavobacteriia</taxon>
        <taxon>Flavobacteriales</taxon>
        <taxon>Flavobacteriaceae</taxon>
        <taxon>Winogradskyella</taxon>
    </lineage>
</organism>
<comment type="caution">
    <text evidence="2">The sequence shown here is derived from an EMBL/GenBank/DDBJ whole genome shotgun (WGS) entry which is preliminary data.</text>
</comment>
<dbReference type="InterPro" id="IPR029063">
    <property type="entry name" value="SAM-dependent_MTases_sf"/>
</dbReference>
<sequence>MTKRTNHNLNSMKKPWPTKDAMQQVYDMHLWGGKDFDFYSGSGSHNAKIVEPYLNSVITFLKSHNNSLTVCDLGCGDFNIGKQLTKYTKRYMAIDIVENLIERNKKMFKADNLEFLSLDIVEDDLPKADCVILRQVLQHLSNPEIEKIVRKLKNYKYVILTEHLPVENFKPNIDIISGQGIRIKKKSGVNVLETPFNLEVKAVKTLSEIVPEDEKGIIVTKLLETITRSFTA</sequence>
<dbReference type="Gene3D" id="3.40.50.150">
    <property type="entry name" value="Vaccinia Virus protein VP39"/>
    <property type="match status" value="1"/>
</dbReference>
<keyword evidence="2" id="KW-0808">Transferase</keyword>
<keyword evidence="3" id="KW-1185">Reference proteome</keyword>
<dbReference type="GO" id="GO:0008168">
    <property type="term" value="F:methyltransferase activity"/>
    <property type="evidence" value="ECO:0007669"/>
    <property type="project" value="UniProtKB-KW"/>
</dbReference>
<reference evidence="2 3" key="1">
    <citation type="submission" date="2020-11" db="EMBL/GenBank/DDBJ databases">
        <title>Winogradskyella marina sp. nov., isolated from marine sediment.</title>
        <authorList>
            <person name="Bo J."/>
            <person name="Wang S."/>
            <person name="Song X."/>
            <person name="Du Z."/>
        </authorList>
    </citation>
    <scope>NUCLEOTIDE SEQUENCE [LARGE SCALE GENOMIC DNA]</scope>
    <source>
        <strain evidence="2 3">F6397</strain>
    </source>
</reference>
<gene>
    <name evidence="2" type="ORF">ITJ86_10115</name>
</gene>
<evidence type="ECO:0000313" key="2">
    <source>
        <dbReference type="EMBL" id="MBF8150252.1"/>
    </source>
</evidence>
<name>A0ABS0EL20_9FLAO</name>
<evidence type="ECO:0000259" key="1">
    <source>
        <dbReference type="Pfam" id="PF13847"/>
    </source>
</evidence>
<dbReference type="Pfam" id="PF13847">
    <property type="entry name" value="Methyltransf_31"/>
    <property type="match status" value="1"/>
</dbReference>
<dbReference type="SUPFAM" id="SSF53335">
    <property type="entry name" value="S-adenosyl-L-methionine-dependent methyltransferases"/>
    <property type="match status" value="1"/>
</dbReference>
<dbReference type="EMBL" id="JADOET010000007">
    <property type="protein sequence ID" value="MBF8150252.1"/>
    <property type="molecule type" value="Genomic_DNA"/>
</dbReference>
<dbReference type="Proteomes" id="UP000611215">
    <property type="component" value="Unassembled WGS sequence"/>
</dbReference>
<keyword evidence="2" id="KW-0489">Methyltransferase</keyword>
<dbReference type="InterPro" id="IPR025714">
    <property type="entry name" value="Methyltranfer_dom"/>
</dbReference>
<accession>A0ABS0EL20</accession>
<evidence type="ECO:0000313" key="3">
    <source>
        <dbReference type="Proteomes" id="UP000611215"/>
    </source>
</evidence>
<proteinExistence type="predicted"/>
<dbReference type="CDD" id="cd02440">
    <property type="entry name" value="AdoMet_MTases"/>
    <property type="match status" value="1"/>
</dbReference>